<dbReference type="InterPro" id="IPR058058">
    <property type="entry name" value="CBU_0592-like"/>
</dbReference>
<keyword evidence="1" id="KW-0472">Membrane</keyword>
<gene>
    <name evidence="3" type="ORF">HER31_06960</name>
</gene>
<dbReference type="KEGG" id="fes:HER31_06960"/>
<feature type="transmembrane region" description="Helical" evidence="1">
    <location>
        <begin position="6"/>
        <end position="24"/>
    </location>
</feature>
<keyword evidence="1" id="KW-1133">Transmembrane helix</keyword>
<proteinExistence type="predicted"/>
<dbReference type="Proteomes" id="UP000501602">
    <property type="component" value="Chromosome"/>
</dbReference>
<dbReference type="Pfam" id="PF26604">
    <property type="entry name" value="CBU_0592"/>
    <property type="match status" value="1"/>
</dbReference>
<organism evidence="3 4">
    <name type="scientific">Ferrimonas lipolytica</name>
    <dbReference type="NCBI Taxonomy" id="2724191"/>
    <lineage>
        <taxon>Bacteria</taxon>
        <taxon>Pseudomonadati</taxon>
        <taxon>Pseudomonadota</taxon>
        <taxon>Gammaproteobacteria</taxon>
        <taxon>Alteromonadales</taxon>
        <taxon>Ferrimonadaceae</taxon>
        <taxon>Ferrimonas</taxon>
    </lineage>
</organism>
<feature type="transmembrane region" description="Helical" evidence="1">
    <location>
        <begin position="57"/>
        <end position="76"/>
    </location>
</feature>
<evidence type="ECO:0000259" key="2">
    <source>
        <dbReference type="Pfam" id="PF26604"/>
    </source>
</evidence>
<protein>
    <recommendedName>
        <fullName evidence="2">CBU-0592-like domain-containing protein</fullName>
    </recommendedName>
</protein>
<keyword evidence="4" id="KW-1185">Reference proteome</keyword>
<dbReference type="EMBL" id="CP051180">
    <property type="protein sequence ID" value="QIZ76630.1"/>
    <property type="molecule type" value="Genomic_DNA"/>
</dbReference>
<evidence type="ECO:0000256" key="1">
    <source>
        <dbReference type="SAM" id="Phobius"/>
    </source>
</evidence>
<feature type="transmembrane region" description="Helical" evidence="1">
    <location>
        <begin position="31"/>
        <end position="51"/>
    </location>
</feature>
<name>A0A6H1UDG0_9GAMM</name>
<accession>A0A6H1UDG0</accession>
<evidence type="ECO:0000313" key="4">
    <source>
        <dbReference type="Proteomes" id="UP000501602"/>
    </source>
</evidence>
<dbReference type="AlphaFoldDB" id="A0A6H1UDG0"/>
<dbReference type="NCBIfam" id="NF047864">
    <property type="entry name" value="CBU_0592_membra"/>
    <property type="match status" value="1"/>
</dbReference>
<feature type="domain" description="CBU-0592-like" evidence="2">
    <location>
        <begin position="5"/>
        <end position="79"/>
    </location>
</feature>
<dbReference type="RefSeq" id="WP_168659892.1">
    <property type="nucleotide sequence ID" value="NZ_CP051180.1"/>
</dbReference>
<sequence>MDLFNFIGSIGTGLYLFAYALLSLKKTRADSVTYMGMNLIASCCMLISLTVNWNAPSFFGQICWAAISLYGLMNCVMARRALAKEIGQINPSGSPTVAN</sequence>
<evidence type="ECO:0000313" key="3">
    <source>
        <dbReference type="EMBL" id="QIZ76630.1"/>
    </source>
</evidence>
<reference evidence="3 4" key="1">
    <citation type="submission" date="2020-04" db="EMBL/GenBank/DDBJ databases">
        <title>Ferrimonas sp. S7 isolated from sea water.</title>
        <authorList>
            <person name="Bae S.S."/>
            <person name="Baek K."/>
        </authorList>
    </citation>
    <scope>NUCLEOTIDE SEQUENCE [LARGE SCALE GENOMIC DNA]</scope>
    <source>
        <strain evidence="3 4">S7</strain>
    </source>
</reference>
<keyword evidence="1" id="KW-0812">Transmembrane</keyword>